<dbReference type="RefSeq" id="WP_065913703.1">
    <property type="nucleotide sequence ID" value="NZ_CP016793.1"/>
</dbReference>
<sequence>MTRLIAMRGLPGSGKSTRAHQLLDEAAVGTMVRCGRDDYRRMLHGRPRHGDRVCEDQVTIAQHAAIEQLLLAGVDVLVDDTNLSLRNLETLAAIAWRCGADFTVEDFTQVPLEDCIARDALRAGDERLGADLIRAMHSRHLAGKRLPLPVPAPNATADLLLCADGQSCGRRSITYPASAKRWAS</sequence>
<dbReference type="STRING" id="1586287.BBK82_03530"/>
<dbReference type="InterPro" id="IPR027417">
    <property type="entry name" value="P-loop_NTPase"/>
</dbReference>
<evidence type="ECO:0008006" key="3">
    <source>
        <dbReference type="Google" id="ProtNLM"/>
    </source>
</evidence>
<dbReference type="KEGG" id="led:BBK82_03530"/>
<dbReference type="Gene3D" id="3.40.50.300">
    <property type="entry name" value="P-loop containing nucleotide triphosphate hydrolases"/>
    <property type="match status" value="1"/>
</dbReference>
<gene>
    <name evidence="1" type="ORF">BBK82_03530</name>
</gene>
<dbReference type="SUPFAM" id="SSF52540">
    <property type="entry name" value="P-loop containing nucleoside triphosphate hydrolases"/>
    <property type="match status" value="1"/>
</dbReference>
<dbReference type="Proteomes" id="UP000093053">
    <property type="component" value="Chromosome"/>
</dbReference>
<keyword evidence="2" id="KW-1185">Reference proteome</keyword>
<name>A0A1B2HC32_9PSEU</name>
<reference evidence="1 2" key="1">
    <citation type="submission" date="2016-07" db="EMBL/GenBank/DDBJ databases">
        <title>Complete genome sequence of the Lentzea guizhouensis DHS C013.</title>
        <authorList>
            <person name="Cao C."/>
        </authorList>
    </citation>
    <scope>NUCLEOTIDE SEQUENCE [LARGE SCALE GENOMIC DNA]</scope>
    <source>
        <strain evidence="1 2">DHS C013</strain>
    </source>
</reference>
<dbReference type="Pfam" id="PF13671">
    <property type="entry name" value="AAA_33"/>
    <property type="match status" value="1"/>
</dbReference>
<dbReference type="OrthoDB" id="7592866at2"/>
<proteinExistence type="predicted"/>
<evidence type="ECO:0000313" key="1">
    <source>
        <dbReference type="EMBL" id="ANZ35287.1"/>
    </source>
</evidence>
<dbReference type="AlphaFoldDB" id="A0A1B2HC32"/>
<evidence type="ECO:0000313" key="2">
    <source>
        <dbReference type="Proteomes" id="UP000093053"/>
    </source>
</evidence>
<protein>
    <recommendedName>
        <fullName evidence="3">Kinase</fullName>
    </recommendedName>
</protein>
<dbReference type="EMBL" id="CP016793">
    <property type="protein sequence ID" value="ANZ35287.1"/>
    <property type="molecule type" value="Genomic_DNA"/>
</dbReference>
<organism evidence="1 2">
    <name type="scientific">Lentzea guizhouensis</name>
    <dbReference type="NCBI Taxonomy" id="1586287"/>
    <lineage>
        <taxon>Bacteria</taxon>
        <taxon>Bacillati</taxon>
        <taxon>Actinomycetota</taxon>
        <taxon>Actinomycetes</taxon>
        <taxon>Pseudonocardiales</taxon>
        <taxon>Pseudonocardiaceae</taxon>
        <taxon>Lentzea</taxon>
    </lineage>
</organism>
<accession>A0A1B2HC32</accession>